<evidence type="ECO:0000259" key="6">
    <source>
        <dbReference type="PROSITE" id="PS51194"/>
    </source>
</evidence>
<dbReference type="EMBL" id="CP038141">
    <property type="protein sequence ID" value="QDH18065.1"/>
    <property type="molecule type" value="Genomic_DNA"/>
</dbReference>
<reference evidence="7 8" key="1">
    <citation type="submission" date="2019-03" db="EMBL/GenBank/DDBJ databases">
        <title>The complete genome sequence of Swingsia samuiensis NBRC107927(T).</title>
        <authorList>
            <person name="Chua K.-O."/>
            <person name="Chan K.-G."/>
            <person name="See-Too W.-S."/>
        </authorList>
    </citation>
    <scope>NUCLEOTIDE SEQUENCE [LARGE SCALE GENOMIC DNA]</scope>
    <source>
        <strain evidence="7 8">AH83</strain>
    </source>
</reference>
<dbReference type="AlphaFoldDB" id="A0A4Y6UPV9"/>
<dbReference type="InterPro" id="IPR055206">
    <property type="entry name" value="DEXQc_SUV3"/>
</dbReference>
<dbReference type="PANTHER" id="PTHR12131:SF1">
    <property type="entry name" value="ATP-DEPENDENT RNA HELICASE SUPV3L1, MITOCHONDRIAL-RELATED"/>
    <property type="match status" value="1"/>
</dbReference>
<dbReference type="Pfam" id="PF22527">
    <property type="entry name" value="DEXQc_Suv3"/>
    <property type="match status" value="1"/>
</dbReference>
<dbReference type="GO" id="GO:0005524">
    <property type="term" value="F:ATP binding"/>
    <property type="evidence" value="ECO:0007669"/>
    <property type="project" value="UniProtKB-KW"/>
</dbReference>
<evidence type="ECO:0000256" key="4">
    <source>
        <dbReference type="ARBA" id="ARBA00022840"/>
    </source>
</evidence>
<organism evidence="7 8">
    <name type="scientific">Swingsia samuiensis</name>
    <dbReference type="NCBI Taxonomy" id="1293412"/>
    <lineage>
        <taxon>Bacteria</taxon>
        <taxon>Pseudomonadati</taxon>
        <taxon>Pseudomonadota</taxon>
        <taxon>Alphaproteobacteria</taxon>
        <taxon>Acetobacterales</taxon>
        <taxon>Acetobacteraceae</taxon>
        <taxon>Swingsia</taxon>
    </lineage>
</organism>
<gene>
    <name evidence="7" type="ORF">E3D00_08525</name>
</gene>
<keyword evidence="1" id="KW-0547">Nucleotide-binding</keyword>
<evidence type="ECO:0000256" key="3">
    <source>
        <dbReference type="ARBA" id="ARBA00022806"/>
    </source>
</evidence>
<dbReference type="Pfam" id="PF00271">
    <property type="entry name" value="Helicase_C"/>
    <property type="match status" value="1"/>
</dbReference>
<evidence type="ECO:0000313" key="8">
    <source>
        <dbReference type="Proteomes" id="UP000316313"/>
    </source>
</evidence>
<evidence type="ECO:0000256" key="5">
    <source>
        <dbReference type="SAM" id="MobiDB-lite"/>
    </source>
</evidence>
<dbReference type="GO" id="GO:0016787">
    <property type="term" value="F:hydrolase activity"/>
    <property type="evidence" value="ECO:0007669"/>
    <property type="project" value="UniProtKB-KW"/>
</dbReference>
<dbReference type="PROSITE" id="PS51194">
    <property type="entry name" value="HELICASE_CTER"/>
    <property type="match status" value="1"/>
</dbReference>
<dbReference type="SUPFAM" id="SSF52540">
    <property type="entry name" value="P-loop containing nucleoside triphosphate hydrolases"/>
    <property type="match status" value="2"/>
</dbReference>
<dbReference type="GO" id="GO:0004386">
    <property type="term" value="F:helicase activity"/>
    <property type="evidence" value="ECO:0007669"/>
    <property type="project" value="UniProtKB-KW"/>
</dbReference>
<evidence type="ECO:0000256" key="1">
    <source>
        <dbReference type="ARBA" id="ARBA00022741"/>
    </source>
</evidence>
<evidence type="ECO:0000256" key="2">
    <source>
        <dbReference type="ARBA" id="ARBA00022801"/>
    </source>
</evidence>
<keyword evidence="4" id="KW-0067">ATP-binding</keyword>
<accession>A0A4Y6UPV9</accession>
<keyword evidence="3 7" id="KW-0347">Helicase</keyword>
<dbReference type="KEGG" id="ssam:E3D00_08525"/>
<dbReference type="InterPro" id="IPR027417">
    <property type="entry name" value="P-loop_NTPase"/>
</dbReference>
<keyword evidence="2" id="KW-0378">Hydrolase</keyword>
<dbReference type="InterPro" id="IPR001650">
    <property type="entry name" value="Helicase_C-like"/>
</dbReference>
<evidence type="ECO:0000313" key="7">
    <source>
        <dbReference type="EMBL" id="QDH18065.1"/>
    </source>
</evidence>
<sequence>MPSTIRAALGPTNTGKTHYALTRMMAHSSGIIGFPLRLLARENYERLVKAKGERSVALITGEEKIIPPGAKWFSCTVEAMPLDRKAEFVAVDEIQLAADPDRGHIFTDRILNARGTVETLFLGAETIRPLLQRLIPGIEIDIRNRLSNLSNTGPTKLSRLPPRSAIVAFSMAEVYALAEVIRRRRGGCAVIMGQLSPRTRNAQVELYQNREVDYLVATDAIGMGLNMDVDHVALAQLSKFDGTSPRPLFPQEIAQIAGRAGRGMKDGSFGTTADCPPMSGATVEAIEQHRFDPLQRLYWRNSQLDFTNPRALLASLTVAPPTRGLTAGRVASDVITLENLILDPDIQAVAKGRRATSLLWEVCQIPDFRKLGDDSHTRLCGRLFLHILKDGTIPAQWFESHIRGFSRTDGDIDTLMHRLTGVRVCSYVAARGEWSRHSTIWQERTREVEDLLSDALHERLTARFVDRRATTLLRRFDAETDQNLLSAVTADGHVIVEGHNIGKIEGFTLQTDVTHGPDQELILRAGRKALLQEIPRRIKLLQNTPDQELNLDITSGVISWNGKPLGKLISGPAILDPKIKLFAGEFADSNQKLLVEQRLQHFITSFLRNELNLLFKANRAATDTPVLRGILHRLFEDGAITPTLPSDHKISSRDRKYLHKMGIMIGRFFIFLPAFFRERPLNILTFLNHVHRNQPISFTPASRISLPWETVSKMPGWLKAGGYGLRIDIAEKFIREMSSLTHKRHHVAPNNIASRLGIKNTAISSTLSSLGIAHHPPAVLKPNLFGPPSPLMLLSHQQTRSSRRPPQALQNKRKPSRKNHFDSPFAALATLTIK</sequence>
<dbReference type="PANTHER" id="PTHR12131">
    <property type="entry name" value="ATP-DEPENDENT RNA AND DNA HELICASE"/>
    <property type="match status" value="1"/>
</dbReference>
<dbReference type="Proteomes" id="UP000316313">
    <property type="component" value="Chromosome"/>
</dbReference>
<dbReference type="SMART" id="SM00490">
    <property type="entry name" value="HELICc"/>
    <property type="match status" value="1"/>
</dbReference>
<proteinExistence type="predicted"/>
<protein>
    <submittedName>
        <fullName evidence="7">DNA helicase</fullName>
    </submittedName>
</protein>
<dbReference type="InterPro" id="IPR050699">
    <property type="entry name" value="RNA-DNA_Helicase"/>
</dbReference>
<keyword evidence="8" id="KW-1185">Reference proteome</keyword>
<feature type="domain" description="Helicase C-terminal" evidence="6">
    <location>
        <begin position="141"/>
        <end position="305"/>
    </location>
</feature>
<dbReference type="Gene3D" id="3.40.50.300">
    <property type="entry name" value="P-loop containing nucleotide triphosphate hydrolases"/>
    <property type="match status" value="2"/>
</dbReference>
<feature type="region of interest" description="Disordered" evidence="5">
    <location>
        <begin position="791"/>
        <end position="821"/>
    </location>
</feature>
<dbReference type="OrthoDB" id="9807155at2"/>
<name>A0A4Y6UPV9_9PROT</name>